<sequence>MVILNFPRRKVITSEKKLILGSNKQAYVNQQRIQEMMDKKGYKRENDPLVKAMNSLLSKL</sequence>
<organism evidence="1 2">
    <name type="scientific">Oceanobacillus caeni</name>
    <dbReference type="NCBI Taxonomy" id="405946"/>
    <lineage>
        <taxon>Bacteria</taxon>
        <taxon>Bacillati</taxon>
        <taxon>Bacillota</taxon>
        <taxon>Bacilli</taxon>
        <taxon>Bacillales</taxon>
        <taxon>Bacillaceae</taxon>
        <taxon>Oceanobacillus</taxon>
    </lineage>
</organism>
<evidence type="ECO:0000313" key="2">
    <source>
        <dbReference type="Proteomes" id="UP000037854"/>
    </source>
</evidence>
<proteinExistence type="predicted"/>
<protein>
    <submittedName>
        <fullName evidence="1">Uncharacterized protein</fullName>
    </submittedName>
</protein>
<dbReference type="Proteomes" id="UP000037854">
    <property type="component" value="Unassembled WGS sequence"/>
</dbReference>
<keyword evidence="2" id="KW-1185">Reference proteome</keyword>
<accession>A0ABR5MH86</accession>
<name>A0ABR5MH86_9BACI</name>
<reference evidence="1 2" key="1">
    <citation type="submission" date="2015-07" db="EMBL/GenBank/DDBJ databases">
        <title>High-quality draft genome sequence of Oceanobacillus caeni HM6, a bacillus isolated from a human feces.</title>
        <authorList>
            <person name="Kumar J."/>
            <person name="Verma M.K."/>
            <person name="Pandey R."/>
            <person name="Bhambi M."/>
            <person name="Chauhan N."/>
        </authorList>
    </citation>
    <scope>NUCLEOTIDE SEQUENCE [LARGE SCALE GENOMIC DNA]</scope>
    <source>
        <strain evidence="1 2">HM6</strain>
    </source>
</reference>
<dbReference type="RefSeq" id="WP_060668891.1">
    <property type="nucleotide sequence ID" value="NZ_JAHHXM010000026.1"/>
</dbReference>
<evidence type="ECO:0000313" key="1">
    <source>
        <dbReference type="EMBL" id="KPH72655.1"/>
    </source>
</evidence>
<dbReference type="EMBL" id="LGTK01000052">
    <property type="protein sequence ID" value="KPH72655.1"/>
    <property type="molecule type" value="Genomic_DNA"/>
</dbReference>
<comment type="caution">
    <text evidence="1">The sequence shown here is derived from an EMBL/GenBank/DDBJ whole genome shotgun (WGS) entry which is preliminary data.</text>
</comment>
<gene>
    <name evidence="1" type="ORF">AFL42_13160</name>
</gene>